<accession>A0ABY4YX86</accession>
<proteinExistence type="predicted"/>
<dbReference type="EMBL" id="CP099489">
    <property type="protein sequence ID" value="USQ81261.1"/>
    <property type="molecule type" value="Genomic_DNA"/>
</dbReference>
<protein>
    <submittedName>
        <fullName evidence="2">Uncharacterized protein</fullName>
    </submittedName>
</protein>
<dbReference type="RefSeq" id="WP_252594645.1">
    <property type="nucleotide sequence ID" value="NZ_CP099489.1"/>
</dbReference>
<evidence type="ECO:0000313" key="2">
    <source>
        <dbReference type="EMBL" id="USQ81261.1"/>
    </source>
</evidence>
<keyword evidence="3" id="KW-1185">Reference proteome</keyword>
<feature type="compositionally biased region" description="Polar residues" evidence="1">
    <location>
        <begin position="53"/>
        <end position="64"/>
    </location>
</feature>
<gene>
    <name evidence="2" type="ORF">NF556_06350</name>
</gene>
<reference evidence="2" key="1">
    <citation type="submission" date="2022-06" db="EMBL/GenBank/DDBJ databases">
        <title>Ornithinimicrobium HY1793.</title>
        <authorList>
            <person name="Huang Y."/>
        </authorList>
    </citation>
    <scope>NUCLEOTIDE SEQUENCE</scope>
    <source>
        <strain evidence="2">HY1793</strain>
    </source>
</reference>
<feature type="region of interest" description="Disordered" evidence="1">
    <location>
        <begin position="23"/>
        <end position="64"/>
    </location>
</feature>
<sequence>MTTTTRTPHTVATVFGLGAVSRTLRARRQQDPERAERRRVARQIASYPASRGVSLTVTSRDASR</sequence>
<name>A0ABY4YX86_9MICO</name>
<feature type="compositionally biased region" description="Basic and acidic residues" evidence="1">
    <location>
        <begin position="28"/>
        <end position="38"/>
    </location>
</feature>
<evidence type="ECO:0000313" key="3">
    <source>
        <dbReference type="Proteomes" id="UP001056455"/>
    </source>
</evidence>
<evidence type="ECO:0000256" key="1">
    <source>
        <dbReference type="SAM" id="MobiDB-lite"/>
    </source>
</evidence>
<dbReference type="Proteomes" id="UP001056455">
    <property type="component" value="Chromosome"/>
</dbReference>
<organism evidence="2 3">
    <name type="scientific">Ornithinimicrobium faecis</name>
    <dbReference type="NCBI Taxonomy" id="2934158"/>
    <lineage>
        <taxon>Bacteria</taxon>
        <taxon>Bacillati</taxon>
        <taxon>Actinomycetota</taxon>
        <taxon>Actinomycetes</taxon>
        <taxon>Micrococcales</taxon>
        <taxon>Ornithinimicrobiaceae</taxon>
        <taxon>Ornithinimicrobium</taxon>
    </lineage>
</organism>